<dbReference type="InterPro" id="IPR007219">
    <property type="entry name" value="XnlR_reg_dom"/>
</dbReference>
<name>A0A319DBK6_9EURO</name>
<keyword evidence="11" id="KW-1185">Reference proteome</keyword>
<dbReference type="CDD" id="cd12148">
    <property type="entry name" value="fungal_TF_MHR"/>
    <property type="match status" value="1"/>
</dbReference>
<dbReference type="AlphaFoldDB" id="A0A319DBK6"/>
<dbReference type="Gene3D" id="4.10.240.10">
    <property type="entry name" value="Zn(2)-C6 fungal-type DNA-binding domain"/>
    <property type="match status" value="1"/>
</dbReference>
<keyword evidence="2" id="KW-0479">Metal-binding</keyword>
<evidence type="ECO:0000313" key="10">
    <source>
        <dbReference type="EMBL" id="PYH94816.1"/>
    </source>
</evidence>
<dbReference type="PANTHER" id="PTHR48413:SF1">
    <property type="entry name" value="PROTEIN HEAT-STRESS-ASSOCIATED 32"/>
    <property type="match status" value="1"/>
</dbReference>
<dbReference type="EMBL" id="KZ825865">
    <property type="protein sequence ID" value="PYH94816.1"/>
    <property type="molecule type" value="Genomic_DNA"/>
</dbReference>
<protein>
    <submittedName>
        <fullName evidence="10">Coma-domain-containing protein</fullName>
    </submittedName>
</protein>
<evidence type="ECO:0000313" key="11">
    <source>
        <dbReference type="Proteomes" id="UP000247810"/>
    </source>
</evidence>
<dbReference type="InterPro" id="IPR001138">
    <property type="entry name" value="Zn2Cys6_DnaBD"/>
</dbReference>
<keyword evidence="6" id="KW-0539">Nucleus</keyword>
<dbReference type="PROSITE" id="PS00463">
    <property type="entry name" value="ZN2_CY6_FUNGAL_1"/>
    <property type="match status" value="1"/>
</dbReference>
<dbReference type="Pfam" id="PF04082">
    <property type="entry name" value="Fungal_trans"/>
    <property type="match status" value="1"/>
</dbReference>
<dbReference type="GO" id="GO:0006351">
    <property type="term" value="P:DNA-templated transcription"/>
    <property type="evidence" value="ECO:0007669"/>
    <property type="project" value="InterPro"/>
</dbReference>
<proteinExistence type="inferred from homology"/>
<feature type="domain" description="Zn(2)-C6 fungal-type" evidence="9">
    <location>
        <begin position="350"/>
        <end position="381"/>
    </location>
</feature>
<evidence type="ECO:0000259" key="9">
    <source>
        <dbReference type="PROSITE" id="PS50048"/>
    </source>
</evidence>
<dbReference type="InterPro" id="IPR036112">
    <property type="entry name" value="ComA_synth_sf"/>
</dbReference>
<dbReference type="Pfam" id="PF02679">
    <property type="entry name" value="ComA"/>
    <property type="match status" value="1"/>
</dbReference>
<feature type="compositionally biased region" description="Low complexity" evidence="8">
    <location>
        <begin position="971"/>
        <end position="988"/>
    </location>
</feature>
<dbReference type="PANTHER" id="PTHR48413">
    <property type="match status" value="1"/>
</dbReference>
<evidence type="ECO:0000256" key="2">
    <source>
        <dbReference type="ARBA" id="ARBA00022723"/>
    </source>
</evidence>
<dbReference type="SUPFAM" id="SSF57701">
    <property type="entry name" value="Zn2/Cys6 DNA-binding domain"/>
    <property type="match status" value="1"/>
</dbReference>
<keyword evidence="7" id="KW-0175">Coiled coil</keyword>
<dbReference type="InterPro" id="IPR003830">
    <property type="entry name" value="ComA_synth"/>
</dbReference>
<dbReference type="InterPro" id="IPR036864">
    <property type="entry name" value="Zn2-C6_fun-type_DNA-bd_sf"/>
</dbReference>
<dbReference type="OrthoDB" id="47007at2759"/>
<gene>
    <name evidence="10" type="ORF">BO71DRAFT_324616</name>
</gene>
<dbReference type="GO" id="GO:0008270">
    <property type="term" value="F:zinc ion binding"/>
    <property type="evidence" value="ECO:0007669"/>
    <property type="project" value="InterPro"/>
</dbReference>
<dbReference type="VEuPathDB" id="FungiDB:BO71DRAFT_324616"/>
<dbReference type="Proteomes" id="UP000247810">
    <property type="component" value="Unassembled WGS sequence"/>
</dbReference>
<evidence type="ECO:0000256" key="4">
    <source>
        <dbReference type="ARBA" id="ARBA00023125"/>
    </source>
</evidence>
<dbReference type="Gene3D" id="3.20.20.70">
    <property type="entry name" value="Aldolase class I"/>
    <property type="match status" value="1"/>
</dbReference>
<dbReference type="GO" id="GO:0009893">
    <property type="term" value="P:positive regulation of metabolic process"/>
    <property type="evidence" value="ECO:0007669"/>
    <property type="project" value="UniProtKB-ARBA"/>
</dbReference>
<reference evidence="10 11" key="1">
    <citation type="submission" date="2018-02" db="EMBL/GenBank/DDBJ databases">
        <title>The genomes of Aspergillus section Nigri reveals drivers in fungal speciation.</title>
        <authorList>
            <consortium name="DOE Joint Genome Institute"/>
            <person name="Vesth T.C."/>
            <person name="Nybo J."/>
            <person name="Theobald S."/>
            <person name="Brandl J."/>
            <person name="Frisvad J.C."/>
            <person name="Nielsen K.F."/>
            <person name="Lyhne E.K."/>
            <person name="Kogle M.E."/>
            <person name="Kuo A."/>
            <person name="Riley R."/>
            <person name="Clum A."/>
            <person name="Nolan M."/>
            <person name="Lipzen A."/>
            <person name="Salamov A."/>
            <person name="Henrissat B."/>
            <person name="Wiebenga A."/>
            <person name="De vries R.P."/>
            <person name="Grigoriev I.V."/>
            <person name="Mortensen U.H."/>
            <person name="Andersen M.R."/>
            <person name="Baker S.E."/>
        </authorList>
    </citation>
    <scope>NUCLEOTIDE SEQUENCE [LARGE SCALE GENOMIC DNA]</scope>
    <source>
        <strain evidence="10 11">CBS 707.79</strain>
    </source>
</reference>
<accession>A0A319DBK6</accession>
<dbReference type="SMART" id="SM00066">
    <property type="entry name" value="GAL4"/>
    <property type="match status" value="1"/>
</dbReference>
<sequence length="1074" mass="119439">MFLSLSRVAPASSRSVLERTSWQIPVLTGASRALSSTSSAPAQKDLTLLQDKKNGFGFARYNPRPAKPRTKGVTEIRGPYYTVMGKRYLADVLETMGTHVDGLKFAGGSFSLFPEKALRELTDLAHEHGVYVSTGGWAEHLLTHPDPNTVFDKYLRKCKDLGFDVIELSAGFLSFPEEDWLRLVDKVHSYKLKAKPELGIQFGAGGDTPASDLEAIGTSDPSKLVNLGRKFLDAGVERLMIESEGITENVQSWRTDVVSTIMKELPSERVMFEAADPKVYNWYIREFGLDVNLFVDHSQIVQLSCLRHGIWGTADTWGKIVSFRPERAAASSIMPKATAAAGARLRCRRACDSCKRRKQKCNGEQPCTICVQRRKESECHFSDKPARLLKPNSNPKDTMLLSERMVPTPQRQTAMDRLLNSLEDRSANLEQQAADDKDGTAPVPKVARLLRDGQGKFMYVGDSASLSFLQSVRRIVSSSIGRCEFTEDNSRHSMLEAFQNGSTTQTGPLISPPSNEEAQNLARQFLLATSPLLDLFGLEEFHPRLANWVENPTGDEDTVSSIFYLVLAIGAQVSDTNQTLAEQYFVSGRQLAFSAFTETPSIYTIQSYVLISMYMLGACRRNGAFMNLGIALRAAYAVGIHRKDANALFCTRERRARERVWKSLRMMDLYLSASLGRPPATLDFDYDLREEGISPDEQQRLHPEEQLSVTVVSLCRIFERILTEVYMRQVVSINVAENISNQHRAWVRNLPMFLQMQTERLDSKTLEGTLSAAHVFGSYYWSIILLTRPFLVFRVSQYVRSRTESTGSDSRTSNSRIALFADACVYSALRGLNIVDDLSRYTTLPRRLPFLINSVFNSAVVLGAAFFADYDNLLPLEEGMDKAEKFLGLFVPHDPHACRFFQIIKYLRAAVAEYVRRRNRHWMERRSRQVDQLFGQVGPTNEPPVAENNTPVSHRSDQPAVPSPLSPEKFTGPPNVTAGTAPTTTNTTSQPENDIWDSLCGAPGASTLPYDTAISTLTTTGIPIGCSPGGAIPNGGIPPDAPGAQTPLSDVILPDNGLLYMAEDFPVFGMWEDA</sequence>
<dbReference type="Pfam" id="PF00172">
    <property type="entry name" value="Zn_clus"/>
    <property type="match status" value="1"/>
</dbReference>
<dbReference type="InterPro" id="IPR013785">
    <property type="entry name" value="Aldolase_TIM"/>
</dbReference>
<keyword evidence="3" id="KW-0805">Transcription regulation</keyword>
<feature type="coiled-coil region" evidence="7">
    <location>
        <begin position="412"/>
        <end position="439"/>
    </location>
</feature>
<dbReference type="GO" id="GO:0003677">
    <property type="term" value="F:DNA binding"/>
    <property type="evidence" value="ECO:0007669"/>
    <property type="project" value="UniProtKB-KW"/>
</dbReference>
<evidence type="ECO:0000256" key="7">
    <source>
        <dbReference type="SAM" id="Coils"/>
    </source>
</evidence>
<dbReference type="CDD" id="cd00067">
    <property type="entry name" value="GAL4"/>
    <property type="match status" value="1"/>
</dbReference>
<organism evidence="10 11">
    <name type="scientific">Aspergillus ellipticus CBS 707.79</name>
    <dbReference type="NCBI Taxonomy" id="1448320"/>
    <lineage>
        <taxon>Eukaryota</taxon>
        <taxon>Fungi</taxon>
        <taxon>Dikarya</taxon>
        <taxon>Ascomycota</taxon>
        <taxon>Pezizomycotina</taxon>
        <taxon>Eurotiomycetes</taxon>
        <taxon>Eurotiomycetidae</taxon>
        <taxon>Eurotiales</taxon>
        <taxon>Aspergillaceae</taxon>
        <taxon>Aspergillus</taxon>
        <taxon>Aspergillus subgen. Circumdati</taxon>
    </lineage>
</organism>
<dbReference type="GO" id="GO:0000981">
    <property type="term" value="F:DNA-binding transcription factor activity, RNA polymerase II-specific"/>
    <property type="evidence" value="ECO:0007669"/>
    <property type="project" value="InterPro"/>
</dbReference>
<dbReference type="SUPFAM" id="SSF102110">
    <property type="entry name" value="(2r)-phospho-3-sulfolactate synthase ComA"/>
    <property type="match status" value="1"/>
</dbReference>
<keyword evidence="4" id="KW-0238">DNA-binding</keyword>
<evidence type="ECO:0000256" key="6">
    <source>
        <dbReference type="ARBA" id="ARBA00023242"/>
    </source>
</evidence>
<evidence type="ECO:0000256" key="5">
    <source>
        <dbReference type="ARBA" id="ARBA00023163"/>
    </source>
</evidence>
<evidence type="ECO:0000256" key="3">
    <source>
        <dbReference type="ARBA" id="ARBA00023015"/>
    </source>
</evidence>
<dbReference type="STRING" id="1448320.A0A319DBK6"/>
<keyword evidence="5" id="KW-0804">Transcription</keyword>
<dbReference type="PROSITE" id="PS50048">
    <property type="entry name" value="ZN2_CY6_FUNGAL_2"/>
    <property type="match status" value="1"/>
</dbReference>
<evidence type="ECO:0000256" key="1">
    <source>
        <dbReference type="ARBA" id="ARBA00010424"/>
    </source>
</evidence>
<feature type="region of interest" description="Disordered" evidence="8">
    <location>
        <begin position="935"/>
        <end position="993"/>
    </location>
</feature>
<comment type="similarity">
    <text evidence="1">Belongs to the phosphosulfolactate synthase family.</text>
</comment>
<evidence type="ECO:0000256" key="8">
    <source>
        <dbReference type="SAM" id="MobiDB-lite"/>
    </source>
</evidence>
<dbReference type="SMART" id="SM00906">
    <property type="entry name" value="Fungal_trans"/>
    <property type="match status" value="1"/>
</dbReference>